<evidence type="ECO:0000313" key="2">
    <source>
        <dbReference type="EMBL" id="OQR98906.1"/>
    </source>
</evidence>
<reference evidence="2 3" key="1">
    <citation type="journal article" date="2014" name="Genome Biol. Evol.">
        <title>The secreted proteins of Achlya hypogyna and Thraustotheca clavata identify the ancestral oomycete secretome and reveal gene acquisitions by horizontal gene transfer.</title>
        <authorList>
            <person name="Misner I."/>
            <person name="Blouin N."/>
            <person name="Leonard G."/>
            <person name="Richards T.A."/>
            <person name="Lane C.E."/>
        </authorList>
    </citation>
    <scope>NUCLEOTIDE SEQUENCE [LARGE SCALE GENOMIC DNA]</scope>
    <source>
        <strain evidence="2 3">ATCC 48635</strain>
    </source>
</reference>
<name>A0A1V9ZLR2_ACHHY</name>
<dbReference type="EMBL" id="JNBR01000077">
    <property type="protein sequence ID" value="OQR98906.1"/>
    <property type="molecule type" value="Genomic_DNA"/>
</dbReference>
<dbReference type="Proteomes" id="UP000243579">
    <property type="component" value="Unassembled WGS sequence"/>
</dbReference>
<proteinExistence type="predicted"/>
<dbReference type="OrthoDB" id="60413at2759"/>
<protein>
    <submittedName>
        <fullName evidence="2">Uncharacterized protein</fullName>
    </submittedName>
</protein>
<gene>
    <name evidence="2" type="ORF">ACHHYP_07615</name>
</gene>
<accession>A0A1V9ZLR2</accession>
<organism evidence="2 3">
    <name type="scientific">Achlya hypogyna</name>
    <name type="common">Oomycete</name>
    <name type="synonym">Protoachlya hypogyna</name>
    <dbReference type="NCBI Taxonomy" id="1202772"/>
    <lineage>
        <taxon>Eukaryota</taxon>
        <taxon>Sar</taxon>
        <taxon>Stramenopiles</taxon>
        <taxon>Oomycota</taxon>
        <taxon>Saprolegniomycetes</taxon>
        <taxon>Saprolegniales</taxon>
        <taxon>Achlyaceae</taxon>
        <taxon>Achlya</taxon>
    </lineage>
</organism>
<feature type="region of interest" description="Disordered" evidence="1">
    <location>
        <begin position="1"/>
        <end position="29"/>
    </location>
</feature>
<keyword evidence="3" id="KW-1185">Reference proteome</keyword>
<sequence length="155" mass="17510">MRAPDAPEPALGSSEKRQKTLPTDELKTPEELADAMAFVQKSYSLAKRCMDLQQYGCAFRILAKVEATTRLIAKESRRGILSKVNNQRSAESEDEEMLERVRKVSFSDDVCVGEAEDIDRSISPVARPSVEEMLFVRACRDIPSENYTLYWAQDS</sequence>
<comment type="caution">
    <text evidence="2">The sequence shown here is derived from an EMBL/GenBank/DDBJ whole genome shotgun (WGS) entry which is preliminary data.</text>
</comment>
<feature type="compositionally biased region" description="Basic and acidic residues" evidence="1">
    <location>
        <begin position="14"/>
        <end position="29"/>
    </location>
</feature>
<evidence type="ECO:0000256" key="1">
    <source>
        <dbReference type="SAM" id="MobiDB-lite"/>
    </source>
</evidence>
<evidence type="ECO:0000313" key="3">
    <source>
        <dbReference type="Proteomes" id="UP000243579"/>
    </source>
</evidence>
<dbReference type="AlphaFoldDB" id="A0A1V9ZLR2"/>